<protein>
    <submittedName>
        <fullName evidence="2">Uncharacterized protein</fullName>
    </submittedName>
</protein>
<feature type="compositionally biased region" description="Low complexity" evidence="1">
    <location>
        <begin position="19"/>
        <end position="36"/>
    </location>
</feature>
<gene>
    <name evidence="2" type="ORF">GCM10022223_09580</name>
</gene>
<feature type="region of interest" description="Disordered" evidence="1">
    <location>
        <begin position="1"/>
        <end position="113"/>
    </location>
</feature>
<organism evidence="2 3">
    <name type="scientific">Kineosporia mesophila</name>
    <dbReference type="NCBI Taxonomy" id="566012"/>
    <lineage>
        <taxon>Bacteria</taxon>
        <taxon>Bacillati</taxon>
        <taxon>Actinomycetota</taxon>
        <taxon>Actinomycetes</taxon>
        <taxon>Kineosporiales</taxon>
        <taxon>Kineosporiaceae</taxon>
        <taxon>Kineosporia</taxon>
    </lineage>
</organism>
<comment type="caution">
    <text evidence="2">The sequence shown here is derived from an EMBL/GenBank/DDBJ whole genome shotgun (WGS) entry which is preliminary data.</text>
</comment>
<accession>A0ABP6Z315</accession>
<sequence length="113" mass="11238">MTIQDVPVTRNTGTNSRTGSRAGAAQPAASAIAEPAGSHEELSHRGSAGSSDPGVSTPVASSPVSTVALAESAVVVTGRRRRPSESASAPAGREGARTGRSDAVCTRATKLAE</sequence>
<name>A0ABP6Z315_9ACTN</name>
<proteinExistence type="predicted"/>
<keyword evidence="3" id="KW-1185">Reference proteome</keyword>
<dbReference type="Proteomes" id="UP001501074">
    <property type="component" value="Unassembled WGS sequence"/>
</dbReference>
<evidence type="ECO:0000256" key="1">
    <source>
        <dbReference type="SAM" id="MobiDB-lite"/>
    </source>
</evidence>
<feature type="compositionally biased region" description="Low complexity" evidence="1">
    <location>
        <begin position="55"/>
        <end position="68"/>
    </location>
</feature>
<evidence type="ECO:0000313" key="2">
    <source>
        <dbReference type="EMBL" id="GAA3596444.1"/>
    </source>
</evidence>
<evidence type="ECO:0000313" key="3">
    <source>
        <dbReference type="Proteomes" id="UP001501074"/>
    </source>
</evidence>
<dbReference type="EMBL" id="BAAAZO010000001">
    <property type="protein sequence ID" value="GAA3596444.1"/>
    <property type="molecule type" value="Genomic_DNA"/>
</dbReference>
<feature type="compositionally biased region" description="Polar residues" evidence="1">
    <location>
        <begin position="1"/>
        <end position="18"/>
    </location>
</feature>
<reference evidence="3" key="1">
    <citation type="journal article" date="2019" name="Int. J. Syst. Evol. Microbiol.">
        <title>The Global Catalogue of Microorganisms (GCM) 10K type strain sequencing project: providing services to taxonomists for standard genome sequencing and annotation.</title>
        <authorList>
            <consortium name="The Broad Institute Genomics Platform"/>
            <consortium name="The Broad Institute Genome Sequencing Center for Infectious Disease"/>
            <person name="Wu L."/>
            <person name="Ma J."/>
        </authorList>
    </citation>
    <scope>NUCLEOTIDE SEQUENCE [LARGE SCALE GENOMIC DNA]</scope>
    <source>
        <strain evidence="3">JCM 16902</strain>
    </source>
</reference>